<feature type="transmembrane region" description="Helical" evidence="1">
    <location>
        <begin position="21"/>
        <end position="40"/>
    </location>
</feature>
<evidence type="ECO:0000313" key="2">
    <source>
        <dbReference type="EMBL" id="KAJ8460484.1"/>
    </source>
</evidence>
<evidence type="ECO:0008006" key="4">
    <source>
        <dbReference type="Google" id="ProtNLM"/>
    </source>
</evidence>
<keyword evidence="1" id="KW-0472">Membrane</keyword>
<dbReference type="EMBL" id="JAQQAF010000009">
    <property type="protein sequence ID" value="KAJ8460484.1"/>
    <property type="molecule type" value="Genomic_DNA"/>
</dbReference>
<keyword evidence="1" id="KW-0812">Transmembrane</keyword>
<organism evidence="2 3">
    <name type="scientific">Ensete ventricosum</name>
    <name type="common">Abyssinian banana</name>
    <name type="synonym">Musa ensete</name>
    <dbReference type="NCBI Taxonomy" id="4639"/>
    <lineage>
        <taxon>Eukaryota</taxon>
        <taxon>Viridiplantae</taxon>
        <taxon>Streptophyta</taxon>
        <taxon>Embryophyta</taxon>
        <taxon>Tracheophyta</taxon>
        <taxon>Spermatophyta</taxon>
        <taxon>Magnoliopsida</taxon>
        <taxon>Liliopsida</taxon>
        <taxon>Zingiberales</taxon>
        <taxon>Musaceae</taxon>
        <taxon>Ensete</taxon>
    </lineage>
</organism>
<dbReference type="Proteomes" id="UP001222027">
    <property type="component" value="Unassembled WGS sequence"/>
</dbReference>
<keyword evidence="3" id="KW-1185">Reference proteome</keyword>
<reference evidence="2 3" key="1">
    <citation type="submission" date="2022-12" db="EMBL/GenBank/DDBJ databases">
        <title>Chromosome-scale assembly of the Ensete ventricosum genome.</title>
        <authorList>
            <person name="Dussert Y."/>
            <person name="Stocks J."/>
            <person name="Wendawek A."/>
            <person name="Woldeyes F."/>
            <person name="Nichols R.A."/>
            <person name="Borrell J.S."/>
        </authorList>
    </citation>
    <scope>NUCLEOTIDE SEQUENCE [LARGE SCALE GENOMIC DNA]</scope>
    <source>
        <strain evidence="3">cv. Maze</strain>
        <tissue evidence="2">Seeds</tissue>
    </source>
</reference>
<evidence type="ECO:0000313" key="3">
    <source>
        <dbReference type="Proteomes" id="UP001222027"/>
    </source>
</evidence>
<gene>
    <name evidence="2" type="ORF">OPV22_033410</name>
</gene>
<dbReference type="AlphaFoldDB" id="A0AAV8Q200"/>
<evidence type="ECO:0000256" key="1">
    <source>
        <dbReference type="SAM" id="Phobius"/>
    </source>
</evidence>
<sequence length="139" mass="14722">MTKAFLLQQLAFPSPKVGRELLLPMAVVSVFTGAVSAMVIEKALTLLRARLYDSTYVHAAFKSCPQSNYSKLKLLSSIADAYNSSALLLGPQGSGKITASPLCKDIPPILLPSIPLPPLRAVDSAADPTDGETGSFLFT</sequence>
<proteinExistence type="predicted"/>
<keyword evidence="1" id="KW-1133">Transmembrane helix</keyword>
<name>A0AAV8Q200_ENSVE</name>
<comment type="caution">
    <text evidence="2">The sequence shown here is derived from an EMBL/GenBank/DDBJ whole genome shotgun (WGS) entry which is preliminary data.</text>
</comment>
<accession>A0AAV8Q200</accession>
<protein>
    <recommendedName>
        <fullName evidence="4">Magnesium chelatase ChlI-like catalytic domain-containing protein</fullName>
    </recommendedName>
</protein>